<keyword evidence="6" id="KW-1185">Reference proteome</keyword>
<dbReference type="AlphaFoldDB" id="A0A3R9V614"/>
<protein>
    <submittedName>
        <fullName evidence="5">LuxR family transcriptional regulator</fullName>
    </submittedName>
</protein>
<dbReference type="InterPro" id="IPR016032">
    <property type="entry name" value="Sig_transdc_resp-reg_C-effctor"/>
</dbReference>
<dbReference type="SMART" id="SM00421">
    <property type="entry name" value="HTH_LUXR"/>
    <property type="match status" value="1"/>
</dbReference>
<dbReference type="GO" id="GO:0006355">
    <property type="term" value="P:regulation of DNA-templated transcription"/>
    <property type="evidence" value="ECO:0007669"/>
    <property type="project" value="InterPro"/>
</dbReference>
<reference evidence="5 6" key="1">
    <citation type="submission" date="2018-12" db="EMBL/GenBank/DDBJ databases">
        <authorList>
            <person name="Feng G."/>
            <person name="Zhu H."/>
        </authorList>
    </citation>
    <scope>NUCLEOTIDE SEQUENCE [LARGE SCALE GENOMIC DNA]</scope>
    <source>
        <strain evidence="5 6">KCTC 12533</strain>
    </source>
</reference>
<dbReference type="Gene3D" id="3.30.450.20">
    <property type="entry name" value="PAS domain"/>
    <property type="match status" value="1"/>
</dbReference>
<dbReference type="Proteomes" id="UP000273500">
    <property type="component" value="Unassembled WGS sequence"/>
</dbReference>
<evidence type="ECO:0000256" key="1">
    <source>
        <dbReference type="ARBA" id="ARBA00023015"/>
    </source>
</evidence>
<name>A0A3R9V614_9BACT</name>
<comment type="caution">
    <text evidence="5">The sequence shown here is derived from an EMBL/GenBank/DDBJ whole genome shotgun (WGS) entry which is preliminary data.</text>
</comment>
<organism evidence="5 6">
    <name type="scientific">Hymenobacter rigui</name>
    <dbReference type="NCBI Taxonomy" id="334424"/>
    <lineage>
        <taxon>Bacteria</taxon>
        <taxon>Pseudomonadati</taxon>
        <taxon>Bacteroidota</taxon>
        <taxon>Cytophagia</taxon>
        <taxon>Cytophagales</taxon>
        <taxon>Hymenobacteraceae</taxon>
        <taxon>Hymenobacter</taxon>
    </lineage>
</organism>
<dbReference type="OrthoDB" id="1727128at2"/>
<keyword evidence="1" id="KW-0805">Transcription regulation</keyword>
<keyword evidence="2" id="KW-0238">DNA-binding</keyword>
<dbReference type="CDD" id="cd06170">
    <property type="entry name" value="LuxR_C_like"/>
    <property type="match status" value="1"/>
</dbReference>
<sequence length="268" mass="31087">MKVTSSGKKEVSSFFNGANTIPHIKQEHGQQFNYLDCVKAFAIATNSSIYVIDYMKQGFEYVSDNPLFLCGNTATQVQEMGYNYYFKYVPDKDLELLLKINTVGFEFYEKIPLKDRSNYSISYDFHLRNQEGKLILINQKLTPIFFNDEGKIWKALCIVSLSSERTAGNIRIHKSGENKVYAYDLKENVWRPDQKMKLSDRETEILQLSVRGHTINEISEMLFVSPDTVKFHRRKLFEKMGVNSMTEAISYAVNNNLNIFWQVKLSKS</sequence>
<dbReference type="InterPro" id="IPR036388">
    <property type="entry name" value="WH-like_DNA-bd_sf"/>
</dbReference>
<accession>A0A3R9V614</accession>
<keyword evidence="3" id="KW-0804">Transcription</keyword>
<dbReference type="SUPFAM" id="SSF46894">
    <property type="entry name" value="C-terminal effector domain of the bipartite response regulators"/>
    <property type="match status" value="1"/>
</dbReference>
<evidence type="ECO:0000256" key="2">
    <source>
        <dbReference type="ARBA" id="ARBA00023125"/>
    </source>
</evidence>
<dbReference type="PRINTS" id="PR00038">
    <property type="entry name" value="HTHLUXR"/>
</dbReference>
<dbReference type="InterPro" id="IPR000792">
    <property type="entry name" value="Tscrpt_reg_LuxR_C"/>
</dbReference>
<dbReference type="PANTHER" id="PTHR44688">
    <property type="entry name" value="DNA-BINDING TRANSCRIPTIONAL ACTIVATOR DEVR_DOSR"/>
    <property type="match status" value="1"/>
</dbReference>
<dbReference type="Pfam" id="PF00196">
    <property type="entry name" value="GerE"/>
    <property type="match status" value="1"/>
</dbReference>
<feature type="domain" description="HTH luxR-type" evidence="4">
    <location>
        <begin position="191"/>
        <end position="256"/>
    </location>
</feature>
<dbReference type="PANTHER" id="PTHR44688:SF16">
    <property type="entry name" value="DNA-BINDING TRANSCRIPTIONAL ACTIVATOR DEVR_DOSR"/>
    <property type="match status" value="1"/>
</dbReference>
<evidence type="ECO:0000313" key="6">
    <source>
        <dbReference type="Proteomes" id="UP000273500"/>
    </source>
</evidence>
<proteinExistence type="predicted"/>
<dbReference type="Gene3D" id="1.10.10.10">
    <property type="entry name" value="Winged helix-like DNA-binding domain superfamily/Winged helix DNA-binding domain"/>
    <property type="match status" value="1"/>
</dbReference>
<evidence type="ECO:0000256" key="3">
    <source>
        <dbReference type="ARBA" id="ARBA00023163"/>
    </source>
</evidence>
<evidence type="ECO:0000313" key="5">
    <source>
        <dbReference type="EMBL" id="RSK47571.1"/>
    </source>
</evidence>
<dbReference type="PROSITE" id="PS50043">
    <property type="entry name" value="HTH_LUXR_2"/>
    <property type="match status" value="1"/>
</dbReference>
<dbReference type="GO" id="GO:0003677">
    <property type="term" value="F:DNA binding"/>
    <property type="evidence" value="ECO:0007669"/>
    <property type="project" value="UniProtKB-KW"/>
</dbReference>
<dbReference type="RefSeq" id="WP_125421588.1">
    <property type="nucleotide sequence ID" value="NZ_RWIT01000008.1"/>
</dbReference>
<evidence type="ECO:0000259" key="4">
    <source>
        <dbReference type="PROSITE" id="PS50043"/>
    </source>
</evidence>
<dbReference type="EMBL" id="RWIT01000008">
    <property type="protein sequence ID" value="RSK47571.1"/>
    <property type="molecule type" value="Genomic_DNA"/>
</dbReference>
<gene>
    <name evidence="5" type="ORF">EI291_15045</name>
</gene>